<dbReference type="NCBIfam" id="NF033739">
    <property type="entry name" value="intramemb_PrsW"/>
    <property type="match status" value="1"/>
</dbReference>
<evidence type="ECO:0000313" key="13">
    <source>
        <dbReference type="EMBL" id="MDC3415399.1"/>
    </source>
</evidence>
<evidence type="ECO:0000256" key="7">
    <source>
        <dbReference type="ARBA" id="ARBA00022801"/>
    </source>
</evidence>
<dbReference type="Pfam" id="PF13367">
    <property type="entry name" value="PrsW-protease"/>
    <property type="match status" value="1"/>
</dbReference>
<dbReference type="PANTHER" id="PTHR36844">
    <property type="entry name" value="PROTEASE PRSW"/>
    <property type="match status" value="1"/>
</dbReference>
<dbReference type="EC" id="3.4.-.-" evidence="11"/>
<feature type="transmembrane region" description="Helical" evidence="12">
    <location>
        <begin position="100"/>
        <end position="121"/>
    </location>
</feature>
<dbReference type="RefSeq" id="WP_272444366.1">
    <property type="nucleotide sequence ID" value="NZ_JAMQKC010000001.1"/>
</dbReference>
<evidence type="ECO:0000313" key="14">
    <source>
        <dbReference type="Proteomes" id="UP001145069"/>
    </source>
</evidence>
<gene>
    <name evidence="13" type="primary">prsW</name>
    <name evidence="13" type="ORF">NC799_00525</name>
</gene>
<keyword evidence="4 11" id="KW-1003">Cell membrane</keyword>
<evidence type="ECO:0000256" key="9">
    <source>
        <dbReference type="ARBA" id="ARBA00023136"/>
    </source>
</evidence>
<accession>A0A9X3WDF4</accession>
<dbReference type="PANTHER" id="PTHR36844:SF1">
    <property type="entry name" value="PROTEASE PRSW"/>
    <property type="match status" value="1"/>
</dbReference>
<feature type="transmembrane region" description="Helical" evidence="12">
    <location>
        <begin position="33"/>
        <end position="52"/>
    </location>
</feature>
<keyword evidence="6 12" id="KW-0812">Transmembrane</keyword>
<dbReference type="GO" id="GO:0008233">
    <property type="term" value="F:peptidase activity"/>
    <property type="evidence" value="ECO:0007669"/>
    <property type="project" value="UniProtKB-KW"/>
</dbReference>
<feature type="transmembrane region" description="Helical" evidence="12">
    <location>
        <begin position="127"/>
        <end position="149"/>
    </location>
</feature>
<feature type="transmembrane region" description="Helical" evidence="12">
    <location>
        <begin position="64"/>
        <end position="88"/>
    </location>
</feature>
<evidence type="ECO:0000256" key="1">
    <source>
        <dbReference type="ARBA" id="ARBA00004651"/>
    </source>
</evidence>
<evidence type="ECO:0000256" key="8">
    <source>
        <dbReference type="ARBA" id="ARBA00022989"/>
    </source>
</evidence>
<keyword evidence="9 11" id="KW-0472">Membrane</keyword>
<dbReference type="InterPro" id="IPR023596">
    <property type="entry name" value="Peptidase_PrsW_arch/bac"/>
</dbReference>
<comment type="subcellular location">
    <subcellularLocation>
        <location evidence="1">Cell membrane</location>
        <topology evidence="1">Multi-pass membrane protein</topology>
    </subcellularLocation>
</comment>
<dbReference type="AlphaFoldDB" id="A0A9X3WDF4"/>
<keyword evidence="8 12" id="KW-1133">Transmembrane helix</keyword>
<reference evidence="13" key="1">
    <citation type="submission" date="2022-06" db="EMBL/GenBank/DDBJ databases">
        <title>Aquibacillus sp. a new bacterium isolated from soil saline samples.</title>
        <authorList>
            <person name="Galisteo C."/>
            <person name="De La Haba R."/>
            <person name="Sanchez-Porro C."/>
            <person name="Ventosa A."/>
        </authorList>
    </citation>
    <scope>NUCLEOTIDE SEQUENCE</scope>
    <source>
        <strain evidence="13">3ASR75-54</strain>
    </source>
</reference>
<evidence type="ECO:0000256" key="4">
    <source>
        <dbReference type="ARBA" id="ARBA00022475"/>
    </source>
</evidence>
<proteinExistence type="inferred from homology"/>
<evidence type="ECO:0000256" key="6">
    <source>
        <dbReference type="ARBA" id="ARBA00022692"/>
    </source>
</evidence>
<evidence type="ECO:0000256" key="10">
    <source>
        <dbReference type="ARBA" id="ARBA00030345"/>
    </source>
</evidence>
<protein>
    <recommendedName>
        <fullName evidence="3 11">Protease PrsW</fullName>
        <ecNumber evidence="11">3.4.-.-</ecNumber>
    </recommendedName>
    <alternativeName>
        <fullName evidence="10 11">Protease responsible for activating sigma-W</fullName>
    </alternativeName>
</protein>
<evidence type="ECO:0000256" key="3">
    <source>
        <dbReference type="ARBA" id="ARBA00018997"/>
    </source>
</evidence>
<name>A0A9X3WDF4_9BACI</name>
<comment type="function">
    <text evidence="11">Involved in the degradation of specific anti-sigma factors.</text>
</comment>
<evidence type="ECO:0000256" key="12">
    <source>
        <dbReference type="SAM" id="Phobius"/>
    </source>
</evidence>
<keyword evidence="5 11" id="KW-0645">Protease</keyword>
<dbReference type="InterPro" id="IPR026898">
    <property type="entry name" value="PrsW"/>
</dbReference>
<keyword evidence="7 11" id="KW-0378">Hydrolase</keyword>
<dbReference type="GO" id="GO:0005886">
    <property type="term" value="C:plasma membrane"/>
    <property type="evidence" value="ECO:0007669"/>
    <property type="project" value="UniProtKB-SubCell"/>
</dbReference>
<organism evidence="13 14">
    <name type="scientific">Aquibacillus salsiterrae</name>
    <dbReference type="NCBI Taxonomy" id="2950439"/>
    <lineage>
        <taxon>Bacteria</taxon>
        <taxon>Bacillati</taxon>
        <taxon>Bacillota</taxon>
        <taxon>Bacilli</taxon>
        <taxon>Bacillales</taxon>
        <taxon>Bacillaceae</taxon>
        <taxon>Aquibacillus</taxon>
    </lineage>
</organism>
<dbReference type="GO" id="GO:0006508">
    <property type="term" value="P:proteolysis"/>
    <property type="evidence" value="ECO:0007669"/>
    <property type="project" value="UniProtKB-KW"/>
</dbReference>
<evidence type="ECO:0000256" key="5">
    <source>
        <dbReference type="ARBA" id="ARBA00022670"/>
    </source>
</evidence>
<keyword evidence="14" id="KW-1185">Reference proteome</keyword>
<comment type="similarity">
    <text evidence="2 11">Belongs to the protease PrsW family.</text>
</comment>
<feature type="transmembrane region" description="Helical" evidence="12">
    <location>
        <begin position="6"/>
        <end position="21"/>
    </location>
</feature>
<dbReference type="Proteomes" id="UP001145069">
    <property type="component" value="Unassembled WGS sequence"/>
</dbReference>
<evidence type="ECO:0000256" key="11">
    <source>
        <dbReference type="PIRNR" id="PIRNR016933"/>
    </source>
</evidence>
<feature type="transmembrane region" description="Helical" evidence="12">
    <location>
        <begin position="190"/>
        <end position="206"/>
    </location>
</feature>
<evidence type="ECO:0000256" key="2">
    <source>
        <dbReference type="ARBA" id="ARBA00009165"/>
    </source>
</evidence>
<dbReference type="EMBL" id="JAMQKC010000001">
    <property type="protein sequence ID" value="MDC3415399.1"/>
    <property type="molecule type" value="Genomic_DNA"/>
</dbReference>
<feature type="transmembrane region" description="Helical" evidence="12">
    <location>
        <begin position="161"/>
        <end position="184"/>
    </location>
</feature>
<dbReference type="PIRSF" id="PIRSF016933">
    <property type="entry name" value="PrsW"/>
    <property type="match status" value="1"/>
</dbReference>
<comment type="caution">
    <text evidence="13">The sequence shown here is derived from an EMBL/GenBank/DDBJ whole genome shotgun (WGS) entry which is preliminary data.</text>
</comment>
<sequence length="232" mass="26779">MLTLLSAAIAPTLALMTFFYLKDEFNEEPISSVVRTFLYGAILVFPIMFIQYAFEEEGIGQMPFIRSFVLIGLLEEFFKWFVFLYTVYKYTKFHSVYDGIIYGVSVSLGFATVENLLYLIANGIEFAFARALFPVSSHALFGVIMGYYMGKAKFERRTKKMMITIFIALIIPAILHGAYDFILATITSNWLYILIPFMIGLWINGLRKVKLANQLKHDQLVYFPEKSFQKME</sequence>